<reference evidence="1" key="2">
    <citation type="journal article" date="2015" name="Fish Shellfish Immunol.">
        <title>Early steps in the European eel (Anguilla anguilla)-Vibrio vulnificus interaction in the gills: Role of the RtxA13 toxin.</title>
        <authorList>
            <person name="Callol A."/>
            <person name="Pajuelo D."/>
            <person name="Ebbesson L."/>
            <person name="Teles M."/>
            <person name="MacKenzie S."/>
            <person name="Amaro C."/>
        </authorList>
    </citation>
    <scope>NUCLEOTIDE SEQUENCE</scope>
</reference>
<organism evidence="1">
    <name type="scientific">Anguilla anguilla</name>
    <name type="common">European freshwater eel</name>
    <name type="synonym">Muraena anguilla</name>
    <dbReference type="NCBI Taxonomy" id="7936"/>
    <lineage>
        <taxon>Eukaryota</taxon>
        <taxon>Metazoa</taxon>
        <taxon>Chordata</taxon>
        <taxon>Craniata</taxon>
        <taxon>Vertebrata</taxon>
        <taxon>Euteleostomi</taxon>
        <taxon>Actinopterygii</taxon>
        <taxon>Neopterygii</taxon>
        <taxon>Teleostei</taxon>
        <taxon>Anguilliformes</taxon>
        <taxon>Anguillidae</taxon>
        <taxon>Anguilla</taxon>
    </lineage>
</organism>
<dbReference type="AlphaFoldDB" id="A0A0E9REW0"/>
<dbReference type="EMBL" id="GBXM01081714">
    <property type="protein sequence ID" value="JAH26863.1"/>
    <property type="molecule type" value="Transcribed_RNA"/>
</dbReference>
<proteinExistence type="predicted"/>
<evidence type="ECO:0000313" key="1">
    <source>
        <dbReference type="EMBL" id="JAH26863.1"/>
    </source>
</evidence>
<name>A0A0E9REW0_ANGAN</name>
<reference evidence="1" key="1">
    <citation type="submission" date="2014-11" db="EMBL/GenBank/DDBJ databases">
        <authorList>
            <person name="Amaro Gonzalez C."/>
        </authorList>
    </citation>
    <scope>NUCLEOTIDE SEQUENCE</scope>
</reference>
<accession>A0A0E9REW0</accession>
<protein>
    <submittedName>
        <fullName evidence="1">Uncharacterized protein</fullName>
    </submittedName>
</protein>
<sequence>MTKEHKFNLRIKVQLNHINTGYYQCGVQLTLLGVKMVCSGSYSVNVFATHTKVQCLNCLVHVYLTLYI</sequence>